<evidence type="ECO:0000313" key="8">
    <source>
        <dbReference type="Proteomes" id="UP000256869"/>
    </source>
</evidence>
<feature type="transmembrane region" description="Helical" evidence="6">
    <location>
        <begin position="39"/>
        <end position="64"/>
    </location>
</feature>
<evidence type="ECO:0000256" key="5">
    <source>
        <dbReference type="ARBA" id="ARBA00023136"/>
    </source>
</evidence>
<comment type="subcellular location">
    <subcellularLocation>
        <location evidence="1">Cell membrane</location>
        <topology evidence="1">Multi-pass membrane protein</topology>
    </subcellularLocation>
</comment>
<accession>A0A3D9IBT6</accession>
<dbReference type="InterPro" id="IPR001123">
    <property type="entry name" value="LeuE-type"/>
</dbReference>
<feature type="transmembrane region" description="Helical" evidence="6">
    <location>
        <begin position="145"/>
        <end position="166"/>
    </location>
</feature>
<dbReference type="PANTHER" id="PTHR30086:SF20">
    <property type="entry name" value="ARGININE EXPORTER PROTEIN ARGO-RELATED"/>
    <property type="match status" value="1"/>
</dbReference>
<keyword evidence="2" id="KW-1003">Cell membrane</keyword>
<evidence type="ECO:0000256" key="3">
    <source>
        <dbReference type="ARBA" id="ARBA00022692"/>
    </source>
</evidence>
<gene>
    <name evidence="7" type="ORF">DFP95_10783</name>
</gene>
<protein>
    <submittedName>
        <fullName evidence="7">L-lysine exporter family protein LysE/ArgO</fullName>
    </submittedName>
</protein>
<dbReference type="AlphaFoldDB" id="A0A3D9IBT6"/>
<dbReference type="RefSeq" id="WP_115993298.1">
    <property type="nucleotide sequence ID" value="NZ_QRDY01000007.1"/>
</dbReference>
<dbReference type="GO" id="GO:0015171">
    <property type="term" value="F:amino acid transmembrane transporter activity"/>
    <property type="evidence" value="ECO:0007669"/>
    <property type="project" value="TreeGrafter"/>
</dbReference>
<feature type="transmembrane region" description="Helical" evidence="6">
    <location>
        <begin position="178"/>
        <end position="199"/>
    </location>
</feature>
<feature type="transmembrane region" description="Helical" evidence="6">
    <location>
        <begin position="6"/>
        <end position="27"/>
    </location>
</feature>
<dbReference type="GO" id="GO:0005886">
    <property type="term" value="C:plasma membrane"/>
    <property type="evidence" value="ECO:0007669"/>
    <property type="project" value="UniProtKB-SubCell"/>
</dbReference>
<evidence type="ECO:0000256" key="2">
    <source>
        <dbReference type="ARBA" id="ARBA00022475"/>
    </source>
</evidence>
<dbReference type="EMBL" id="QRDY01000007">
    <property type="protein sequence ID" value="RED59244.1"/>
    <property type="molecule type" value="Genomic_DNA"/>
</dbReference>
<dbReference type="Pfam" id="PF01810">
    <property type="entry name" value="LysE"/>
    <property type="match status" value="1"/>
</dbReference>
<evidence type="ECO:0000313" key="7">
    <source>
        <dbReference type="EMBL" id="RED59244.1"/>
    </source>
</evidence>
<keyword evidence="3 6" id="KW-0812">Transmembrane</keyword>
<dbReference type="OrthoDB" id="5638726at2"/>
<dbReference type="Proteomes" id="UP000256869">
    <property type="component" value="Unassembled WGS sequence"/>
</dbReference>
<sequence>MFDVIVSGFILALGLILPLGVQNIFVFNQGAAHSRFYRALPVILTASICDTLLILLAVFGVSAIALGISWLKISLLGAGILFLIYMGWVTWSSKSVKNDKPAEKLSSKNQVLFAASVSLLNPHAIMDTVGVLGTNSLRYSGMDKVAFAITCIVVSWLWFMGLAFFGRLVGKLDQSGRFLTVLNKVSALVMWGTALYLALTLL</sequence>
<organism evidence="7 8">
    <name type="scientific">Cohnella lupini</name>
    <dbReference type="NCBI Taxonomy" id="1294267"/>
    <lineage>
        <taxon>Bacteria</taxon>
        <taxon>Bacillati</taxon>
        <taxon>Bacillota</taxon>
        <taxon>Bacilli</taxon>
        <taxon>Bacillales</taxon>
        <taxon>Paenibacillaceae</taxon>
        <taxon>Cohnella</taxon>
    </lineage>
</organism>
<comment type="caution">
    <text evidence="7">The sequence shown here is derived from an EMBL/GenBank/DDBJ whole genome shotgun (WGS) entry which is preliminary data.</text>
</comment>
<reference evidence="7 8" key="1">
    <citation type="submission" date="2018-07" db="EMBL/GenBank/DDBJ databases">
        <title>Genomic Encyclopedia of Type Strains, Phase III (KMG-III): the genomes of soil and plant-associated and newly described type strains.</title>
        <authorList>
            <person name="Whitman W."/>
        </authorList>
    </citation>
    <scope>NUCLEOTIDE SEQUENCE [LARGE SCALE GENOMIC DNA]</scope>
    <source>
        <strain evidence="7 8">CECT 8236</strain>
    </source>
</reference>
<keyword evidence="4 6" id="KW-1133">Transmembrane helix</keyword>
<evidence type="ECO:0000256" key="6">
    <source>
        <dbReference type="SAM" id="Phobius"/>
    </source>
</evidence>
<keyword evidence="8" id="KW-1185">Reference proteome</keyword>
<evidence type="ECO:0000256" key="1">
    <source>
        <dbReference type="ARBA" id="ARBA00004651"/>
    </source>
</evidence>
<feature type="transmembrane region" description="Helical" evidence="6">
    <location>
        <begin position="111"/>
        <end position="133"/>
    </location>
</feature>
<feature type="transmembrane region" description="Helical" evidence="6">
    <location>
        <begin position="70"/>
        <end position="91"/>
    </location>
</feature>
<proteinExistence type="predicted"/>
<name>A0A3D9IBT6_9BACL</name>
<dbReference type="PANTHER" id="PTHR30086">
    <property type="entry name" value="ARGININE EXPORTER PROTEIN ARGO"/>
    <property type="match status" value="1"/>
</dbReference>
<keyword evidence="5 6" id="KW-0472">Membrane</keyword>
<evidence type="ECO:0000256" key="4">
    <source>
        <dbReference type="ARBA" id="ARBA00022989"/>
    </source>
</evidence>